<dbReference type="EMBL" id="JAGPXD010000005">
    <property type="protein sequence ID" value="KAH7353279.1"/>
    <property type="molecule type" value="Genomic_DNA"/>
</dbReference>
<sequence length="504" mass="57886">MLKTLRLTHRRFTHLRYINRILFTTAEFGATPSCLANLQEGSFGRIAQYVRSIKFLPQPSFGIKKCEFDSVVTEFAGRDLPRGQLDEAWISYRQIVRTSIQWLSDHNSELMRAWIDALRSVNGHLRRVEFATLGCSRHPDILIPTPTTWESSCRIGPHSNCGQRPGNPKLWRTNACLERHTRAADATLAAAVWCMAESGVAVEQLVIKSHLSGERSWETLPGWDRLDLSRLESFVFEPFWDMYLTEGTSDDVGFFEDGGAAVKPLLKRDREANARRLGCALHAVIAKSHRTLRHLHQHPRWFSFENVPHVIWPELVLPAMPKLESLRLMQCSFRQRRALDFFASWVTQMPRLEHIELIDGHACNPDPASSADSAWEPLFGAIRDHPNVANPGAAGVYVDFQMMMARQGDCLSYCRQVRRLRDDEHPDGDFNFDSTWARKLDSLWLGEIVSRPSEGVDFGHEEVKGRDHDWAYSHVKAGRAFKEKHMEKMRIRSRLADEFRLPIY</sequence>
<protein>
    <submittedName>
        <fullName evidence="1">Uncharacterized protein</fullName>
    </submittedName>
</protein>
<keyword evidence="2" id="KW-1185">Reference proteome</keyword>
<dbReference type="OrthoDB" id="5010675at2759"/>
<gene>
    <name evidence="1" type="ORF">B0T11DRAFT_286555</name>
</gene>
<reference evidence="1" key="1">
    <citation type="journal article" date="2021" name="Nat. Commun.">
        <title>Genetic determinants of endophytism in the Arabidopsis root mycobiome.</title>
        <authorList>
            <person name="Mesny F."/>
            <person name="Miyauchi S."/>
            <person name="Thiergart T."/>
            <person name="Pickel B."/>
            <person name="Atanasova L."/>
            <person name="Karlsson M."/>
            <person name="Huettel B."/>
            <person name="Barry K.W."/>
            <person name="Haridas S."/>
            <person name="Chen C."/>
            <person name="Bauer D."/>
            <person name="Andreopoulos W."/>
            <person name="Pangilinan J."/>
            <person name="LaButti K."/>
            <person name="Riley R."/>
            <person name="Lipzen A."/>
            <person name="Clum A."/>
            <person name="Drula E."/>
            <person name="Henrissat B."/>
            <person name="Kohler A."/>
            <person name="Grigoriev I.V."/>
            <person name="Martin F.M."/>
            <person name="Hacquard S."/>
        </authorList>
    </citation>
    <scope>NUCLEOTIDE SEQUENCE</scope>
    <source>
        <strain evidence="1">MPI-CAGE-AT-0016</strain>
    </source>
</reference>
<dbReference type="Proteomes" id="UP000813385">
    <property type="component" value="Unassembled WGS sequence"/>
</dbReference>
<proteinExistence type="predicted"/>
<evidence type="ECO:0000313" key="2">
    <source>
        <dbReference type="Proteomes" id="UP000813385"/>
    </source>
</evidence>
<dbReference type="AlphaFoldDB" id="A0A8K0TDA3"/>
<accession>A0A8K0TDA3</accession>
<comment type="caution">
    <text evidence="1">The sequence shown here is derived from an EMBL/GenBank/DDBJ whole genome shotgun (WGS) entry which is preliminary data.</text>
</comment>
<evidence type="ECO:0000313" key="1">
    <source>
        <dbReference type="EMBL" id="KAH7353279.1"/>
    </source>
</evidence>
<organism evidence="1 2">
    <name type="scientific">Plectosphaerella cucumerina</name>
    <dbReference type="NCBI Taxonomy" id="40658"/>
    <lineage>
        <taxon>Eukaryota</taxon>
        <taxon>Fungi</taxon>
        <taxon>Dikarya</taxon>
        <taxon>Ascomycota</taxon>
        <taxon>Pezizomycotina</taxon>
        <taxon>Sordariomycetes</taxon>
        <taxon>Hypocreomycetidae</taxon>
        <taxon>Glomerellales</taxon>
        <taxon>Plectosphaerellaceae</taxon>
        <taxon>Plectosphaerella</taxon>
    </lineage>
</organism>
<name>A0A8K0TDA3_9PEZI</name>